<proteinExistence type="predicted"/>
<feature type="transmembrane region" description="Helical" evidence="2">
    <location>
        <begin position="225"/>
        <end position="249"/>
    </location>
</feature>
<reference evidence="3" key="2">
    <citation type="submission" date="2023-05" db="EMBL/GenBank/DDBJ databases">
        <authorList>
            <consortium name="Lawrence Berkeley National Laboratory"/>
            <person name="Steindorff A."/>
            <person name="Hensen N."/>
            <person name="Bonometti L."/>
            <person name="Westerberg I."/>
            <person name="Brannstrom I.O."/>
            <person name="Guillou S."/>
            <person name="Cros-Aarteil S."/>
            <person name="Calhoun S."/>
            <person name="Haridas S."/>
            <person name="Kuo A."/>
            <person name="Mondo S."/>
            <person name="Pangilinan J."/>
            <person name="Riley R."/>
            <person name="Labutti K."/>
            <person name="Andreopoulos B."/>
            <person name="Lipzen A."/>
            <person name="Chen C."/>
            <person name="Yanf M."/>
            <person name="Daum C."/>
            <person name="Ng V."/>
            <person name="Clum A."/>
            <person name="Ohm R."/>
            <person name="Martin F."/>
            <person name="Silar P."/>
            <person name="Natvig D."/>
            <person name="Lalanne C."/>
            <person name="Gautier V."/>
            <person name="Ament-Velasquez S.L."/>
            <person name="Kruys A."/>
            <person name="Hutchinson M.I."/>
            <person name="Powell A.J."/>
            <person name="Barry K."/>
            <person name="Miller A.N."/>
            <person name="Grigoriev I.V."/>
            <person name="Debuchy R."/>
            <person name="Gladieux P."/>
            <person name="Thoren M.H."/>
            <person name="Johannesson H."/>
        </authorList>
    </citation>
    <scope>NUCLEOTIDE SEQUENCE</scope>
    <source>
        <strain evidence="3">PSN293</strain>
    </source>
</reference>
<comment type="caution">
    <text evidence="3">The sequence shown here is derived from an EMBL/GenBank/DDBJ whole genome shotgun (WGS) entry which is preliminary data.</text>
</comment>
<dbReference type="EMBL" id="MU858288">
    <property type="protein sequence ID" value="KAK4207540.1"/>
    <property type="molecule type" value="Genomic_DNA"/>
</dbReference>
<keyword evidence="2" id="KW-0472">Membrane</keyword>
<gene>
    <name evidence="3" type="ORF">QBC37DRAFT_392686</name>
</gene>
<evidence type="ECO:0000256" key="2">
    <source>
        <dbReference type="SAM" id="Phobius"/>
    </source>
</evidence>
<sequence>MVYDDSCDVDIIPNSDVGVFGVMASFIVIAWMTMALSGWDAWTTWRKDRHQRPVTTHGNHDVSHVINATSSESAGIPDPGPQELERRQEQRRPAPEPTKVKEILIRLIDLQIVTGAGITIAGITQIILYPPRYYHRELINNYWWLTMQSLWVVPDDFLNIASLATKSSQTGRGNSEQKSMSPYIRILAVLASTLLGCFFQTYIMIAENNDNTATGPCYNFLYGPIWDWIGRIWVAMGGSYAVVLILILFSHTRIWVLDTADRSLETLGRNIYSWAKTSYRALAHKHSATDDTNATNNAILPKRILALVISSLAAGFFWLSIQFLAVCAYGEVLYPFVFLVIAGFNTWTTVDIISMRIVNEPLLGDDEKSMSFGQVLPLVLIFSVFLPSMGVAGKETRSKTWTARGAQTLVRTRRGNGNQSMGHDTSNGDIMSGARGLGDPAADGNATELGIV</sequence>
<name>A0AAN6XVU9_9PEZI</name>
<feature type="transmembrane region" description="Helical" evidence="2">
    <location>
        <begin position="183"/>
        <end position="205"/>
    </location>
</feature>
<organism evidence="3 4">
    <name type="scientific">Rhypophila decipiens</name>
    <dbReference type="NCBI Taxonomy" id="261697"/>
    <lineage>
        <taxon>Eukaryota</taxon>
        <taxon>Fungi</taxon>
        <taxon>Dikarya</taxon>
        <taxon>Ascomycota</taxon>
        <taxon>Pezizomycotina</taxon>
        <taxon>Sordariomycetes</taxon>
        <taxon>Sordariomycetidae</taxon>
        <taxon>Sordariales</taxon>
        <taxon>Naviculisporaceae</taxon>
        <taxon>Rhypophila</taxon>
    </lineage>
</organism>
<feature type="transmembrane region" description="Helical" evidence="2">
    <location>
        <begin position="142"/>
        <end position="162"/>
    </location>
</feature>
<evidence type="ECO:0000313" key="3">
    <source>
        <dbReference type="EMBL" id="KAK4207540.1"/>
    </source>
</evidence>
<feature type="transmembrane region" description="Helical" evidence="2">
    <location>
        <begin position="304"/>
        <end position="326"/>
    </location>
</feature>
<evidence type="ECO:0000256" key="1">
    <source>
        <dbReference type="SAM" id="MobiDB-lite"/>
    </source>
</evidence>
<evidence type="ECO:0000313" key="4">
    <source>
        <dbReference type="Proteomes" id="UP001301769"/>
    </source>
</evidence>
<keyword evidence="2" id="KW-1133">Transmembrane helix</keyword>
<feature type="transmembrane region" description="Helical" evidence="2">
    <location>
        <begin position="107"/>
        <end position="130"/>
    </location>
</feature>
<dbReference type="AlphaFoldDB" id="A0AAN6XVU9"/>
<feature type="transmembrane region" description="Helical" evidence="2">
    <location>
        <begin position="332"/>
        <end position="354"/>
    </location>
</feature>
<feature type="region of interest" description="Disordered" evidence="1">
    <location>
        <begin position="68"/>
        <end position="96"/>
    </location>
</feature>
<feature type="compositionally biased region" description="Basic and acidic residues" evidence="1">
    <location>
        <begin position="83"/>
        <end position="96"/>
    </location>
</feature>
<dbReference type="Proteomes" id="UP001301769">
    <property type="component" value="Unassembled WGS sequence"/>
</dbReference>
<keyword evidence="4" id="KW-1185">Reference proteome</keyword>
<feature type="transmembrane region" description="Helical" evidence="2">
    <location>
        <begin position="20"/>
        <end position="42"/>
    </location>
</feature>
<accession>A0AAN6XVU9</accession>
<protein>
    <submittedName>
        <fullName evidence="3">Uncharacterized protein</fullName>
    </submittedName>
</protein>
<reference evidence="3" key="1">
    <citation type="journal article" date="2023" name="Mol. Phylogenet. Evol.">
        <title>Genome-scale phylogeny and comparative genomics of the fungal order Sordariales.</title>
        <authorList>
            <person name="Hensen N."/>
            <person name="Bonometti L."/>
            <person name="Westerberg I."/>
            <person name="Brannstrom I.O."/>
            <person name="Guillou S."/>
            <person name="Cros-Aarteil S."/>
            <person name="Calhoun S."/>
            <person name="Haridas S."/>
            <person name="Kuo A."/>
            <person name="Mondo S."/>
            <person name="Pangilinan J."/>
            <person name="Riley R."/>
            <person name="LaButti K."/>
            <person name="Andreopoulos B."/>
            <person name="Lipzen A."/>
            <person name="Chen C."/>
            <person name="Yan M."/>
            <person name="Daum C."/>
            <person name="Ng V."/>
            <person name="Clum A."/>
            <person name="Steindorff A."/>
            <person name="Ohm R.A."/>
            <person name="Martin F."/>
            <person name="Silar P."/>
            <person name="Natvig D.O."/>
            <person name="Lalanne C."/>
            <person name="Gautier V."/>
            <person name="Ament-Velasquez S.L."/>
            <person name="Kruys A."/>
            <person name="Hutchinson M.I."/>
            <person name="Powell A.J."/>
            <person name="Barry K."/>
            <person name="Miller A.N."/>
            <person name="Grigoriev I.V."/>
            <person name="Debuchy R."/>
            <person name="Gladieux P."/>
            <person name="Hiltunen Thoren M."/>
            <person name="Johannesson H."/>
        </authorList>
    </citation>
    <scope>NUCLEOTIDE SEQUENCE</scope>
    <source>
        <strain evidence="3">PSN293</strain>
    </source>
</reference>
<keyword evidence="2" id="KW-0812">Transmembrane</keyword>
<feature type="transmembrane region" description="Helical" evidence="2">
    <location>
        <begin position="375"/>
        <end position="393"/>
    </location>
</feature>